<protein>
    <submittedName>
        <fullName evidence="2">Uncharacterized protein</fullName>
    </submittedName>
</protein>
<name>Q1Q1I5_KUEST</name>
<dbReference type="EMBL" id="CT573071">
    <property type="protein sequence ID" value="CAJ73876.1"/>
    <property type="molecule type" value="Genomic_DNA"/>
</dbReference>
<dbReference type="PANTHER" id="PTHR30548:SF2">
    <property type="entry name" value="2-HYDROXYACYL-COA DEHYDRATASE,D-COMPONENT"/>
    <property type="match status" value="1"/>
</dbReference>
<dbReference type="InterPro" id="IPR010327">
    <property type="entry name" value="FldB/FldC_alpha/beta"/>
</dbReference>
<evidence type="ECO:0000313" key="2">
    <source>
        <dbReference type="EMBL" id="CAJ73876.1"/>
    </source>
</evidence>
<gene>
    <name evidence="2" type="ORF">kuste3119</name>
</gene>
<sequence>MPQNKKYVRIFFMSLILKLKEWATSLMQRHSQLLIREGLRLYKIYLFFFRNKKIGGFRSLQVQIHVGVKHLFNVYAHPDRTIWTTMFVPSEILFAMGLYPFCLEIGAALFAGIGQSSRGLIEAESRGVSTDICTFHRAAIGHAYRNIFPRNILQVATSTLCDNNTKTAKLCECLTGKDTIVIDIPYEEDEYSVQYLAKQLEDLVKYLEKTTGRKMRHEALERAFEYSNKTREKILEINELRKDPLCPLKGSSALGFMFPTYLLIGSGLALEFYSSLANELREKIAENKTKSPKIPPTNQIKILWLELKPYFNVDFLQNLEEKENVKIVFEETNYVYWDKLDVQKPYESLARKHIMNTYNGPLERRIEVAKMLAREYDVDGVVVFSSWGCRRNNAAVPTIKKELNKIGYPFLSLDGDCVDDKNYMPGQFSTRIEGFLEMIRGRRASAAQRETCTIS</sequence>
<dbReference type="Gene3D" id="3.40.50.11900">
    <property type="match status" value="1"/>
</dbReference>
<dbReference type="Pfam" id="PF06050">
    <property type="entry name" value="HGD-D"/>
    <property type="match status" value="1"/>
</dbReference>
<reference evidence="2" key="2">
    <citation type="submission" date="2006-01" db="EMBL/GenBank/DDBJ databases">
        <authorList>
            <person name="Genoscope"/>
        </authorList>
    </citation>
    <scope>NUCLEOTIDE SEQUENCE</scope>
</reference>
<dbReference type="PANTHER" id="PTHR30548">
    <property type="entry name" value="2-HYDROXYGLUTARYL-COA DEHYDRATASE, D-COMPONENT-RELATED"/>
    <property type="match status" value="1"/>
</dbReference>
<dbReference type="AlphaFoldDB" id="Q1Q1I5"/>
<dbReference type="Gene3D" id="3.40.50.11890">
    <property type="match status" value="1"/>
</dbReference>
<evidence type="ECO:0000256" key="1">
    <source>
        <dbReference type="ARBA" id="ARBA00005806"/>
    </source>
</evidence>
<organism evidence="2">
    <name type="scientific">Kuenenia stuttgartiensis</name>
    <dbReference type="NCBI Taxonomy" id="174633"/>
    <lineage>
        <taxon>Bacteria</taxon>
        <taxon>Pseudomonadati</taxon>
        <taxon>Planctomycetota</taxon>
        <taxon>Candidatus Brocadiia</taxon>
        <taxon>Candidatus Brocadiales</taxon>
        <taxon>Candidatus Brocadiaceae</taxon>
        <taxon>Candidatus Kuenenia</taxon>
    </lineage>
</organism>
<comment type="similarity">
    <text evidence="1">Belongs to the FldB/FldC dehydratase alpha/beta subunit family.</text>
</comment>
<accession>Q1Q1I5</accession>
<proteinExistence type="inferred from homology"/>
<reference evidence="2" key="1">
    <citation type="journal article" date="2006" name="Nature">
        <title>Deciphering the evolution and metabolism of an anammox bacterium from a community genome.</title>
        <authorList>
            <person name="Strous M."/>
            <person name="Pelletier E."/>
            <person name="Mangenot S."/>
            <person name="Rattei T."/>
            <person name="Lehner A."/>
            <person name="Taylor M.W."/>
            <person name="Horn M."/>
            <person name="Daims H."/>
            <person name="Bartol-Mavel D."/>
            <person name="Wincker P."/>
            <person name="Barbe V."/>
            <person name="Fonknechten N."/>
            <person name="Vallenet D."/>
            <person name="Segurens B."/>
            <person name="Schenowitz-Truong C."/>
            <person name="Medigue C."/>
            <person name="Collingro A."/>
            <person name="Snel B."/>
            <person name="Dutilh B.E."/>
            <person name="OpDenCamp H.J.M."/>
            <person name="vanDerDrift C."/>
            <person name="Cirpus I."/>
            <person name="vanDePas-Schoonen K.T."/>
            <person name="Harhangi H.R."/>
            <person name="vanNiftrik L."/>
            <person name="Schmid M."/>
            <person name="Keltjens J."/>
            <person name="vanDeVossenberg J."/>
            <person name="Kartal B."/>
            <person name="Meier H."/>
            <person name="Frishman D."/>
            <person name="Huynen M.A."/>
            <person name="Mewes H."/>
            <person name="Weissenbach J."/>
            <person name="Jetten M.S.M."/>
            <person name="Wagner M."/>
            <person name="LePaslier D."/>
        </authorList>
    </citation>
    <scope>NUCLEOTIDE SEQUENCE</scope>
</reference>